<protein>
    <submittedName>
        <fullName evidence="2">Uncharacterized protein</fullName>
    </submittedName>
</protein>
<organism evidence="2 3">
    <name type="scientific">Heterodera schachtii</name>
    <name type="common">Sugarbeet cyst nematode worm</name>
    <name type="synonym">Tylenchus schachtii</name>
    <dbReference type="NCBI Taxonomy" id="97005"/>
    <lineage>
        <taxon>Eukaryota</taxon>
        <taxon>Metazoa</taxon>
        <taxon>Ecdysozoa</taxon>
        <taxon>Nematoda</taxon>
        <taxon>Chromadorea</taxon>
        <taxon>Rhabditida</taxon>
        <taxon>Tylenchina</taxon>
        <taxon>Tylenchomorpha</taxon>
        <taxon>Tylenchoidea</taxon>
        <taxon>Heteroderidae</taxon>
        <taxon>Heteroderinae</taxon>
        <taxon>Heterodera</taxon>
    </lineage>
</organism>
<proteinExistence type="predicted"/>
<dbReference type="AlphaFoldDB" id="A0ABD2HWJ1"/>
<keyword evidence="3" id="KW-1185">Reference proteome</keyword>
<reference evidence="2 3" key="1">
    <citation type="submission" date="2024-10" db="EMBL/GenBank/DDBJ databases">
        <authorList>
            <person name="Kim D."/>
        </authorList>
    </citation>
    <scope>NUCLEOTIDE SEQUENCE [LARGE SCALE GENOMIC DNA]</scope>
    <source>
        <strain evidence="2">Taebaek</strain>
    </source>
</reference>
<sequence length="328" mass="36262">MKRSRSEPPVKKILAMMAKRAGGNGKLHLLDDAYRFFQRLHDARGVADSILSPSKMSANNYSAVNGPAQANRGRKRAQPADLELERLREEKRRRRQRRKEEEVQRQRALIRLRADYRNARNAVMAGQYRMSVTATTTFLAIPQITQVRGQPSVPFTSVVNYEPNVPIVVPPPLLVQQTVVPHLPAPVPLLPRSDAVSSVTAALNSNTQFGPILHRDLATSPTNPQPVPLFHRIVARPTDPRLGLQAVHQPSAVPPMALLSQIPPPPLPPFLQKPSTSARPCAASSAKSRKKTYSSDDSTWSGGSEACTLPKRRLVICSEDDGEEKKKE</sequence>
<name>A0ABD2HWJ1_HETSC</name>
<accession>A0ABD2HWJ1</accession>
<comment type="caution">
    <text evidence="2">The sequence shown here is derived from an EMBL/GenBank/DDBJ whole genome shotgun (WGS) entry which is preliminary data.</text>
</comment>
<feature type="compositionally biased region" description="Pro residues" evidence="1">
    <location>
        <begin position="262"/>
        <end position="271"/>
    </location>
</feature>
<gene>
    <name evidence="2" type="ORF">niasHS_017188</name>
</gene>
<feature type="region of interest" description="Disordered" evidence="1">
    <location>
        <begin position="260"/>
        <end position="305"/>
    </location>
</feature>
<evidence type="ECO:0000313" key="2">
    <source>
        <dbReference type="EMBL" id="KAL3071331.1"/>
    </source>
</evidence>
<evidence type="ECO:0000256" key="1">
    <source>
        <dbReference type="SAM" id="MobiDB-lite"/>
    </source>
</evidence>
<feature type="region of interest" description="Disordered" evidence="1">
    <location>
        <begin position="61"/>
        <end position="104"/>
    </location>
</feature>
<dbReference type="Proteomes" id="UP001620645">
    <property type="component" value="Unassembled WGS sequence"/>
</dbReference>
<evidence type="ECO:0000313" key="3">
    <source>
        <dbReference type="Proteomes" id="UP001620645"/>
    </source>
</evidence>
<dbReference type="EMBL" id="JBICCN010000394">
    <property type="protein sequence ID" value="KAL3071331.1"/>
    <property type="molecule type" value="Genomic_DNA"/>
</dbReference>